<dbReference type="EMBL" id="KB469304">
    <property type="protein sequence ID" value="EPQ53917.1"/>
    <property type="molecule type" value="Genomic_DNA"/>
</dbReference>
<dbReference type="Proteomes" id="UP000030669">
    <property type="component" value="Unassembled WGS sequence"/>
</dbReference>
<dbReference type="SUPFAM" id="SSF57850">
    <property type="entry name" value="RING/U-box"/>
    <property type="match status" value="1"/>
</dbReference>
<dbReference type="eggNOG" id="KOG0320">
    <property type="taxonomic scope" value="Eukaryota"/>
</dbReference>
<feature type="region of interest" description="Disordered" evidence="5">
    <location>
        <begin position="216"/>
        <end position="257"/>
    </location>
</feature>
<dbReference type="STRING" id="670483.S7Q2Z7"/>
<dbReference type="OMA" id="HICCGAC"/>
<keyword evidence="1" id="KW-0479">Metal-binding</keyword>
<feature type="domain" description="RING-type" evidence="6">
    <location>
        <begin position="267"/>
        <end position="316"/>
    </location>
</feature>
<evidence type="ECO:0000256" key="5">
    <source>
        <dbReference type="SAM" id="MobiDB-lite"/>
    </source>
</evidence>
<evidence type="ECO:0000256" key="3">
    <source>
        <dbReference type="ARBA" id="ARBA00022833"/>
    </source>
</evidence>
<dbReference type="GO" id="GO:0033768">
    <property type="term" value="C:SUMO-targeted ubiquitin ligase complex"/>
    <property type="evidence" value="ECO:0007669"/>
    <property type="project" value="TreeGrafter"/>
</dbReference>
<dbReference type="InterPro" id="IPR001841">
    <property type="entry name" value="Znf_RING"/>
</dbReference>
<feature type="compositionally biased region" description="Polar residues" evidence="5">
    <location>
        <begin position="62"/>
        <end position="72"/>
    </location>
</feature>
<feature type="region of interest" description="Disordered" evidence="5">
    <location>
        <begin position="1"/>
        <end position="204"/>
    </location>
</feature>
<evidence type="ECO:0000256" key="1">
    <source>
        <dbReference type="ARBA" id="ARBA00022723"/>
    </source>
</evidence>
<dbReference type="PROSITE" id="PS50089">
    <property type="entry name" value="ZF_RING_2"/>
    <property type="match status" value="1"/>
</dbReference>
<dbReference type="SMART" id="SM00184">
    <property type="entry name" value="RING"/>
    <property type="match status" value="1"/>
</dbReference>
<accession>S7Q2Z7</accession>
<dbReference type="GO" id="GO:0140082">
    <property type="term" value="F:SUMO-ubiquitin ligase activity"/>
    <property type="evidence" value="ECO:0007669"/>
    <property type="project" value="TreeGrafter"/>
</dbReference>
<feature type="compositionally biased region" description="Polar residues" evidence="5">
    <location>
        <begin position="103"/>
        <end position="113"/>
    </location>
</feature>
<evidence type="ECO:0000256" key="4">
    <source>
        <dbReference type="PROSITE-ProRule" id="PRU00175"/>
    </source>
</evidence>
<evidence type="ECO:0000259" key="6">
    <source>
        <dbReference type="PROSITE" id="PS50089"/>
    </source>
</evidence>
<gene>
    <name evidence="7" type="ORF">GLOTRDRAFT_94341</name>
</gene>
<dbReference type="InterPro" id="IPR049627">
    <property type="entry name" value="SLX8"/>
</dbReference>
<dbReference type="CDD" id="cd16449">
    <property type="entry name" value="RING-HC"/>
    <property type="match status" value="1"/>
</dbReference>
<dbReference type="Pfam" id="PF00097">
    <property type="entry name" value="zf-C3HC4"/>
    <property type="match status" value="1"/>
</dbReference>
<dbReference type="Gene3D" id="3.30.40.10">
    <property type="entry name" value="Zinc/RING finger domain, C3HC4 (zinc finger)"/>
    <property type="match status" value="1"/>
</dbReference>
<dbReference type="UniPathway" id="UPA00143"/>
<name>S7Q2Z7_GLOTA</name>
<dbReference type="PANTHER" id="PTHR47094:SF1">
    <property type="entry name" value="RING-TYPE E3 UBIQUITIN TRANSFERASE"/>
    <property type="match status" value="1"/>
</dbReference>
<reference evidence="7 8" key="1">
    <citation type="journal article" date="2012" name="Science">
        <title>The Paleozoic origin of enzymatic lignin decomposition reconstructed from 31 fungal genomes.</title>
        <authorList>
            <person name="Floudas D."/>
            <person name="Binder M."/>
            <person name="Riley R."/>
            <person name="Barry K."/>
            <person name="Blanchette R.A."/>
            <person name="Henrissat B."/>
            <person name="Martinez A.T."/>
            <person name="Otillar R."/>
            <person name="Spatafora J.W."/>
            <person name="Yadav J.S."/>
            <person name="Aerts A."/>
            <person name="Benoit I."/>
            <person name="Boyd A."/>
            <person name="Carlson A."/>
            <person name="Copeland A."/>
            <person name="Coutinho P.M."/>
            <person name="de Vries R.P."/>
            <person name="Ferreira P."/>
            <person name="Findley K."/>
            <person name="Foster B."/>
            <person name="Gaskell J."/>
            <person name="Glotzer D."/>
            <person name="Gorecki P."/>
            <person name="Heitman J."/>
            <person name="Hesse C."/>
            <person name="Hori C."/>
            <person name="Igarashi K."/>
            <person name="Jurgens J.A."/>
            <person name="Kallen N."/>
            <person name="Kersten P."/>
            <person name="Kohler A."/>
            <person name="Kuees U."/>
            <person name="Kumar T.K.A."/>
            <person name="Kuo A."/>
            <person name="LaButti K."/>
            <person name="Larrondo L.F."/>
            <person name="Lindquist E."/>
            <person name="Ling A."/>
            <person name="Lombard V."/>
            <person name="Lucas S."/>
            <person name="Lundell T."/>
            <person name="Martin R."/>
            <person name="McLaughlin D.J."/>
            <person name="Morgenstern I."/>
            <person name="Morin E."/>
            <person name="Murat C."/>
            <person name="Nagy L.G."/>
            <person name="Nolan M."/>
            <person name="Ohm R.A."/>
            <person name="Patyshakuliyeva A."/>
            <person name="Rokas A."/>
            <person name="Ruiz-Duenas F.J."/>
            <person name="Sabat G."/>
            <person name="Salamov A."/>
            <person name="Samejima M."/>
            <person name="Schmutz J."/>
            <person name="Slot J.C."/>
            <person name="St John F."/>
            <person name="Stenlid J."/>
            <person name="Sun H."/>
            <person name="Sun S."/>
            <person name="Syed K."/>
            <person name="Tsang A."/>
            <person name="Wiebenga A."/>
            <person name="Young D."/>
            <person name="Pisabarro A."/>
            <person name="Eastwood D.C."/>
            <person name="Martin F."/>
            <person name="Cullen D."/>
            <person name="Grigoriev I.V."/>
            <person name="Hibbett D.S."/>
        </authorList>
    </citation>
    <scope>NUCLEOTIDE SEQUENCE [LARGE SCALE GENOMIC DNA]</scope>
    <source>
        <strain evidence="7 8">ATCC 11539</strain>
    </source>
</reference>
<dbReference type="RefSeq" id="XP_007867292.1">
    <property type="nucleotide sequence ID" value="XM_007869101.1"/>
</dbReference>
<protein>
    <recommendedName>
        <fullName evidence="6">RING-type domain-containing protein</fullName>
    </recommendedName>
</protein>
<dbReference type="AlphaFoldDB" id="S7Q2Z7"/>
<dbReference type="InterPro" id="IPR013083">
    <property type="entry name" value="Znf_RING/FYVE/PHD"/>
</dbReference>
<dbReference type="GO" id="GO:0032183">
    <property type="term" value="F:SUMO binding"/>
    <property type="evidence" value="ECO:0007669"/>
    <property type="project" value="TreeGrafter"/>
</dbReference>
<sequence>MSGNEVAHDPLPVPSTSRQLRPYRSRATSRTTSRSTNSSRASSVAQSVSANNDGPSEAGPSNLASSSYTATADNGHGSGAPSLPMGEDTMMAGLTNLMGPSSGDVSQAESSSRPRGLKRNEPVLTGPSSPGRARKRRRVSSEGIGVDTARDLPPTRGITPEIIDLSEGDPDEDVLRMISESESTAGPALSSSLFPGPSSSRVPLPYARAEEPIDVDSFSAEPTPPAPASSSSSSKSKLPAPTLPVAPPLSTAPDPPPTIEPLSAFNCPICFCPPTHATLTPCGHVCCGECLFTAVKTALARTGGVMMNDARCPVCRASLPGWDGKGGGVIGLKPRTVLRWKAHRHLVIAFNTGPDLTARATLHGSAIIPAGASYHLGVMGEVDGPVQIQKFLRSEMDIPLFFSSVTPQ</sequence>
<keyword evidence="3" id="KW-0862">Zinc</keyword>
<dbReference type="GO" id="GO:0008270">
    <property type="term" value="F:zinc ion binding"/>
    <property type="evidence" value="ECO:0007669"/>
    <property type="project" value="UniProtKB-KW"/>
</dbReference>
<dbReference type="GeneID" id="19309596"/>
<dbReference type="HOGENOM" id="CLU_674471_0_0_1"/>
<dbReference type="OrthoDB" id="6270329at2759"/>
<dbReference type="KEGG" id="gtr:GLOTRDRAFT_94341"/>
<feature type="compositionally biased region" description="Low complexity" evidence="5">
    <location>
        <begin position="186"/>
        <end position="200"/>
    </location>
</feature>
<dbReference type="GO" id="GO:0061630">
    <property type="term" value="F:ubiquitin protein ligase activity"/>
    <property type="evidence" value="ECO:0007669"/>
    <property type="project" value="InterPro"/>
</dbReference>
<dbReference type="GO" id="GO:0016567">
    <property type="term" value="P:protein ubiquitination"/>
    <property type="evidence" value="ECO:0007669"/>
    <property type="project" value="UniProtKB-UniPathway"/>
</dbReference>
<feature type="compositionally biased region" description="Low complexity" evidence="5">
    <location>
        <begin position="228"/>
        <end position="240"/>
    </location>
</feature>
<keyword evidence="2 4" id="KW-0863">Zinc-finger</keyword>
<dbReference type="InterPro" id="IPR018957">
    <property type="entry name" value="Znf_C3HC4_RING-type"/>
</dbReference>
<organism evidence="7 8">
    <name type="scientific">Gloeophyllum trabeum (strain ATCC 11539 / FP-39264 / Madison 617)</name>
    <name type="common">Brown rot fungus</name>
    <dbReference type="NCBI Taxonomy" id="670483"/>
    <lineage>
        <taxon>Eukaryota</taxon>
        <taxon>Fungi</taxon>
        <taxon>Dikarya</taxon>
        <taxon>Basidiomycota</taxon>
        <taxon>Agaricomycotina</taxon>
        <taxon>Agaricomycetes</taxon>
        <taxon>Gloeophyllales</taxon>
        <taxon>Gloeophyllaceae</taxon>
        <taxon>Gloeophyllum</taxon>
    </lineage>
</organism>
<feature type="compositionally biased region" description="Low complexity" evidence="5">
    <location>
        <begin position="25"/>
        <end position="52"/>
    </location>
</feature>
<evidence type="ECO:0000313" key="7">
    <source>
        <dbReference type="EMBL" id="EPQ53917.1"/>
    </source>
</evidence>
<evidence type="ECO:0000313" key="8">
    <source>
        <dbReference type="Proteomes" id="UP000030669"/>
    </source>
</evidence>
<proteinExistence type="predicted"/>
<evidence type="ECO:0000256" key="2">
    <source>
        <dbReference type="ARBA" id="ARBA00022771"/>
    </source>
</evidence>
<dbReference type="GO" id="GO:0006511">
    <property type="term" value="P:ubiquitin-dependent protein catabolic process"/>
    <property type="evidence" value="ECO:0007669"/>
    <property type="project" value="TreeGrafter"/>
</dbReference>
<dbReference type="PANTHER" id="PTHR47094">
    <property type="entry name" value="ELFLESS, ISOFORM B"/>
    <property type="match status" value="1"/>
</dbReference>
<keyword evidence="8" id="KW-1185">Reference proteome</keyword>